<dbReference type="CDD" id="cd00146">
    <property type="entry name" value="PKD"/>
    <property type="match status" value="1"/>
</dbReference>
<dbReference type="InterPro" id="IPR011889">
    <property type="entry name" value="Liste_lipo_26"/>
</dbReference>
<dbReference type="PROSITE" id="PS50093">
    <property type="entry name" value="PKD"/>
    <property type="match status" value="2"/>
</dbReference>
<gene>
    <name evidence="4" type="ORF">C7H52_06830</name>
</gene>
<dbReference type="Pfam" id="PF03382">
    <property type="entry name" value="DUF285"/>
    <property type="match status" value="5"/>
</dbReference>
<feature type="domain" description="PKD" evidence="3">
    <location>
        <begin position="537"/>
        <end position="569"/>
    </location>
</feature>
<keyword evidence="5" id="KW-1185">Reference proteome</keyword>
<accession>A0A2T1N871</accession>
<evidence type="ECO:0000259" key="3">
    <source>
        <dbReference type="PROSITE" id="PS50093"/>
    </source>
</evidence>
<dbReference type="SUPFAM" id="SSF49299">
    <property type="entry name" value="PKD domain"/>
    <property type="match status" value="2"/>
</dbReference>
<dbReference type="RefSeq" id="WP_106463151.1">
    <property type="nucleotide sequence ID" value="NZ_PXOQ01000009.1"/>
</dbReference>
<dbReference type="NCBIfam" id="TIGR04183">
    <property type="entry name" value="Por_Secre_tail"/>
    <property type="match status" value="1"/>
</dbReference>
<sequence length="1654" mass="187258">MKRVLLLIFLLFSSFIYSQAPFVTTWEIENSVDRTIIIPITGSGYNFQVDYGDGYTESYVSGNIPVHTYSQPGVYTVEISGDFPRINFQNSTQQNREKLKTIEQWGDIVWNSFEYAFFKCNNLIINSLDVPNLSNVNNMRHMFDGCGSLNTSLNNWDVSNVQNTSYMFANTINFNQPLSNWDVSSVTDMSGMFYNALNFNQSLNNWDVSNVINMSEMFSNAENFNSNISSWNTGNVTDMNQMFTYAKHFNSNISNWNVSNVTNMYGLFSNAESFNQNLNNWQVGNVINMSYLFNQSIQFNGLLDNWNVSNVTNMSNLFKGAINFNQPINNWDVSNVIDMTEMFRGAENFNQPLNNWNTSSVTSMYGIFRFCLSFNQDINSWFTSNVTNMSYMFDGCISFNKDISVLDFSNVTNMSYMFNGCSSFDQDFHLWNFNDTVTLNYFIANTNLSILNYESFLATLNNSSINPQTLFNTNLKYCEESERDSLIVNGWTVNEDIHVFDCNSTLIPGAFVTSWIVDNTNGLTIEIPTDFNETYNYTIDFGDGTTQNNVATNISHTYSQAGQYNISITGIFPHLNFAYTTNSTTNNKIRSVEQWGSINWTSMVNAFFNCKNIQINASDIPNLTNVSSLEGMFFGATHMNSNINNWDVSTISNFSKIFVNAKNFNQPLDSWNMSNAIDLSSFFASAEAFNQPLNNWDVSNVQNMSGTFNSAIAFNQPLDSWNVSSVSNMESMFTGCLSFNQDINNWDVSNVTNMASMFAKVYINLSYPDDMIFNQPLNDWDVSNVTNMNSMFEESINFNQPLNNWNVGNVTVMKDMFKKASLFNQSLATWNVSNVTNMESMFEEAEAFNQPLNSWDVSNVASMSYMFANAILFNEPINNWNTSSVQNLSYAFFGAESFNQPLDNWNVSNVTDMQFMFLDAISFNENISTWDTSNVTSIEGMFKNAQAFNQPLNAWNLSNVIDMTLLFDDAIMFNQPLDNWQFPNVQTLTGVFRNAKAFNQDINSWDTSNVLSINNLFNGAESFNMPLNNWNVSTVFTMQNTFRNAKQFNQDISNWNTSSVTTFAGMFNKAENFNQPLNSWNISGATSLSSMFSEATSFNQPLNNWNTSGIQVFSNMFYFASEFNQALNTWDFSSANSGNGIFYNFLSYSNLNTLNYDLILNRLANFTFQSSSIFFGAHGLKYCNEIDRNYLINDLSFSMNGDSLSSQCNQINIIINFDEDLSGCNPTTDIELQNIPITITTPQNSSIFSSNNSTINLNINSYDFSLNNLPNNIQSNPLTQNVTFTNSGNTQNIEFCLSSSSLFNDVAVTIVPLNAARPGLVSQYKIITENLGSQTLQNLDITFTYNQTQQTFINSTIPTTSQTLNELVYQISSLGPLEISENTLKFQNAVPPIMDLGQTLLLEVETVMVNDINTSNNIFTLNQPVVNSYDPNDKLVLQGDSIYYNEIDQYLTYTIRFQNTGNANALNVSILDQLPFNSQFSTFKVLSSSHAYTVKNVFFNFLEFNFDTINLVPQSVDEELSKGFIVYQVKPLQTLNVGDFISGSSAQIFFDFNAPITTNAVQTEIIESVLSTVDFSEIAFNLYPNPTTKEKGVTLINFNNHKINLVKIYDLRGILLVTKTDDFDFIDMSNLNSGIYLIELSTDSKKVIKKVIVN</sequence>
<dbReference type="Proteomes" id="UP000238426">
    <property type="component" value="Unassembled WGS sequence"/>
</dbReference>
<keyword evidence="1 2" id="KW-0732">Signal</keyword>
<comment type="caution">
    <text evidence="4">The sequence shown here is derived from an EMBL/GenBank/DDBJ whole genome shotgun (WGS) entry which is preliminary data.</text>
</comment>
<evidence type="ECO:0000256" key="2">
    <source>
        <dbReference type="SAM" id="SignalP"/>
    </source>
</evidence>
<dbReference type="NCBIfam" id="TIGR01451">
    <property type="entry name" value="B_ant_repeat"/>
    <property type="match status" value="1"/>
</dbReference>
<dbReference type="NCBIfam" id="TIGR02167">
    <property type="entry name" value="Liste_lipo_26"/>
    <property type="match status" value="14"/>
</dbReference>
<dbReference type="Pfam" id="PF24595">
    <property type="entry name" value="DUF7619"/>
    <property type="match status" value="1"/>
</dbReference>
<dbReference type="Gene3D" id="2.60.40.10">
    <property type="entry name" value="Immunoglobulins"/>
    <property type="match status" value="2"/>
</dbReference>
<protein>
    <recommendedName>
        <fullName evidence="3">PKD domain-containing protein</fullName>
    </recommendedName>
</protein>
<organism evidence="4 5">
    <name type="scientific">Aurantibacter aestuarii</name>
    <dbReference type="NCBI Taxonomy" id="1266046"/>
    <lineage>
        <taxon>Bacteria</taxon>
        <taxon>Pseudomonadati</taxon>
        <taxon>Bacteroidota</taxon>
        <taxon>Flavobacteriia</taxon>
        <taxon>Flavobacteriales</taxon>
        <taxon>Flavobacteriaceae</taxon>
        <taxon>Aurantibacter</taxon>
    </lineage>
</organism>
<dbReference type="Pfam" id="PF00801">
    <property type="entry name" value="PKD"/>
    <property type="match status" value="1"/>
</dbReference>
<dbReference type="Pfam" id="PF18962">
    <property type="entry name" value="Por_Secre_tail"/>
    <property type="match status" value="1"/>
</dbReference>
<proteinExistence type="predicted"/>
<dbReference type="InterPro" id="IPR055353">
    <property type="entry name" value="DUF7619"/>
</dbReference>
<evidence type="ECO:0000256" key="1">
    <source>
        <dbReference type="ARBA" id="ARBA00022729"/>
    </source>
</evidence>
<dbReference type="InterPro" id="IPR000601">
    <property type="entry name" value="PKD_dom"/>
</dbReference>
<feature type="domain" description="PKD" evidence="3">
    <location>
        <begin position="41"/>
        <end position="80"/>
    </location>
</feature>
<dbReference type="InterPro" id="IPR005046">
    <property type="entry name" value="DUF285"/>
</dbReference>
<dbReference type="InterPro" id="IPR047589">
    <property type="entry name" value="DUF11_rpt"/>
</dbReference>
<evidence type="ECO:0000313" key="4">
    <source>
        <dbReference type="EMBL" id="PSG88013.1"/>
    </source>
</evidence>
<dbReference type="OrthoDB" id="9813840at2"/>
<dbReference type="InterPro" id="IPR035986">
    <property type="entry name" value="PKD_dom_sf"/>
</dbReference>
<dbReference type="InterPro" id="IPR026444">
    <property type="entry name" value="Secre_tail"/>
</dbReference>
<feature type="chain" id="PRO_5015430234" description="PKD domain-containing protein" evidence="2">
    <location>
        <begin position="21"/>
        <end position="1654"/>
    </location>
</feature>
<dbReference type="EMBL" id="PXOQ01000009">
    <property type="protein sequence ID" value="PSG88013.1"/>
    <property type="molecule type" value="Genomic_DNA"/>
</dbReference>
<evidence type="ECO:0000313" key="5">
    <source>
        <dbReference type="Proteomes" id="UP000238426"/>
    </source>
</evidence>
<name>A0A2T1N871_9FLAO</name>
<dbReference type="InterPro" id="IPR013783">
    <property type="entry name" value="Ig-like_fold"/>
</dbReference>
<reference evidence="4 5" key="1">
    <citation type="submission" date="2018-03" db="EMBL/GenBank/DDBJ databases">
        <title>Mesoflavibacter sp. HG37 and Mesoflavibacter sp. HG96 sp.nov., two marine bacteria isolated from seawater of Western Pacific Ocean.</title>
        <authorList>
            <person name="Cheng H."/>
            <person name="Wu Y.-H."/>
            <person name="Guo L.-L."/>
            <person name="Xu X.-W."/>
        </authorList>
    </citation>
    <scope>NUCLEOTIDE SEQUENCE [LARGE SCALE GENOMIC DNA]</scope>
    <source>
        <strain evidence="4 5">KCTC 32269</strain>
    </source>
</reference>
<feature type="signal peptide" evidence="2">
    <location>
        <begin position="1"/>
        <end position="20"/>
    </location>
</feature>